<dbReference type="EMBL" id="JBHSKF010000015">
    <property type="protein sequence ID" value="MFC5290257.1"/>
    <property type="molecule type" value="Genomic_DNA"/>
</dbReference>
<organism evidence="1 2">
    <name type="scientific">Actinokineospora guangxiensis</name>
    <dbReference type="NCBI Taxonomy" id="1490288"/>
    <lineage>
        <taxon>Bacteria</taxon>
        <taxon>Bacillati</taxon>
        <taxon>Actinomycetota</taxon>
        <taxon>Actinomycetes</taxon>
        <taxon>Pseudonocardiales</taxon>
        <taxon>Pseudonocardiaceae</taxon>
        <taxon>Actinokineospora</taxon>
    </lineage>
</organism>
<dbReference type="SUPFAM" id="SSF56784">
    <property type="entry name" value="HAD-like"/>
    <property type="match status" value="1"/>
</dbReference>
<name>A0ABW0ETM9_9PSEU</name>
<dbReference type="Gene3D" id="3.40.50.1000">
    <property type="entry name" value="HAD superfamily/HAD-like"/>
    <property type="match status" value="1"/>
</dbReference>
<evidence type="ECO:0000313" key="1">
    <source>
        <dbReference type="EMBL" id="MFC5290257.1"/>
    </source>
</evidence>
<sequence>MVCLNLDGVLLPDTFSPVLHRLLTEHGVEYTGELERLLLSQPREVAGAIIASAARLPWTWQQVAAAFFAERERYLAEHPLTLSKGAGELIEMLSETGATLICYGGMDRAAYDEFVGPWRHHFAAPQYISTNDFRPGIREMAAYYGAEHSQTLFVDDVNRFAEYARDAGVAFIGMPADHPHSFQREHMLQTGVRHLVWSLPDIDEALLAQVDAEAAEGSIWR</sequence>
<dbReference type="InterPro" id="IPR023214">
    <property type="entry name" value="HAD_sf"/>
</dbReference>
<dbReference type="InterPro" id="IPR036412">
    <property type="entry name" value="HAD-like_sf"/>
</dbReference>
<protein>
    <submittedName>
        <fullName evidence="1">Uncharacterized protein</fullName>
    </submittedName>
</protein>
<proteinExistence type="predicted"/>
<gene>
    <name evidence="1" type="ORF">ACFPM7_24655</name>
</gene>
<reference evidence="2" key="1">
    <citation type="journal article" date="2019" name="Int. J. Syst. Evol. Microbiol.">
        <title>The Global Catalogue of Microorganisms (GCM) 10K type strain sequencing project: providing services to taxonomists for standard genome sequencing and annotation.</title>
        <authorList>
            <consortium name="The Broad Institute Genomics Platform"/>
            <consortium name="The Broad Institute Genome Sequencing Center for Infectious Disease"/>
            <person name="Wu L."/>
            <person name="Ma J."/>
        </authorList>
    </citation>
    <scope>NUCLEOTIDE SEQUENCE [LARGE SCALE GENOMIC DNA]</scope>
    <source>
        <strain evidence="2">CCUG 59778</strain>
    </source>
</reference>
<comment type="caution">
    <text evidence="1">The sequence shown here is derived from an EMBL/GenBank/DDBJ whole genome shotgun (WGS) entry which is preliminary data.</text>
</comment>
<dbReference type="RefSeq" id="WP_378250141.1">
    <property type="nucleotide sequence ID" value="NZ_JBHSKF010000015.1"/>
</dbReference>
<dbReference type="Proteomes" id="UP001596157">
    <property type="component" value="Unassembled WGS sequence"/>
</dbReference>
<accession>A0ABW0ETM9</accession>
<evidence type="ECO:0000313" key="2">
    <source>
        <dbReference type="Proteomes" id="UP001596157"/>
    </source>
</evidence>
<keyword evidence="2" id="KW-1185">Reference proteome</keyword>